<dbReference type="OMA" id="CPGQTGP"/>
<evidence type="ECO:0000313" key="2">
    <source>
        <dbReference type="Ensembl" id="ENSUAMP00000023486.1"/>
    </source>
</evidence>
<proteinExistence type="predicted"/>
<dbReference type="Ensembl" id="ENSUAMT00000026238.1">
    <property type="protein sequence ID" value="ENSUAMP00000023486.1"/>
    <property type="gene ID" value="ENSUAMG00000018404.1"/>
</dbReference>
<reference evidence="2" key="2">
    <citation type="submission" date="2025-08" db="UniProtKB">
        <authorList>
            <consortium name="Ensembl"/>
        </authorList>
    </citation>
    <scope>IDENTIFICATION</scope>
</reference>
<reference evidence="3" key="1">
    <citation type="submission" date="2016-06" db="EMBL/GenBank/DDBJ databases">
        <title>De novo assembly and RNA-Seq shows season-dependent expression and editing in black bear kidneys.</title>
        <authorList>
            <person name="Korstanje R."/>
            <person name="Srivastava A."/>
            <person name="Sarsani V.K."/>
            <person name="Sheehan S.M."/>
            <person name="Seger R.L."/>
            <person name="Barter M.E."/>
            <person name="Lindqvist C."/>
            <person name="Brody L.C."/>
            <person name="Mullikin J.C."/>
        </authorList>
    </citation>
    <scope>NUCLEOTIDE SEQUENCE [LARGE SCALE GENOMIC DNA]</scope>
</reference>
<reference evidence="2" key="3">
    <citation type="submission" date="2025-09" db="UniProtKB">
        <authorList>
            <consortium name="Ensembl"/>
        </authorList>
    </citation>
    <scope>IDENTIFICATION</scope>
</reference>
<name>A0A452RVD6_URSAM</name>
<dbReference type="GeneTree" id="ENSGT01100000264612"/>
<evidence type="ECO:0000256" key="1">
    <source>
        <dbReference type="SAM" id="MobiDB-lite"/>
    </source>
</evidence>
<keyword evidence="3" id="KW-1185">Reference proteome</keyword>
<evidence type="ECO:0000313" key="3">
    <source>
        <dbReference type="Proteomes" id="UP000291022"/>
    </source>
</evidence>
<feature type="region of interest" description="Disordered" evidence="1">
    <location>
        <begin position="1"/>
        <end position="21"/>
    </location>
</feature>
<dbReference type="AlphaFoldDB" id="A0A452RVD6"/>
<dbReference type="Proteomes" id="UP000291022">
    <property type="component" value="Unassembled WGS sequence"/>
</dbReference>
<organism evidence="2 3">
    <name type="scientific">Ursus americanus</name>
    <name type="common">American black bear</name>
    <name type="synonym">Euarctos americanus</name>
    <dbReference type="NCBI Taxonomy" id="9643"/>
    <lineage>
        <taxon>Eukaryota</taxon>
        <taxon>Metazoa</taxon>
        <taxon>Chordata</taxon>
        <taxon>Craniata</taxon>
        <taxon>Vertebrata</taxon>
        <taxon>Euteleostomi</taxon>
        <taxon>Mammalia</taxon>
        <taxon>Eutheria</taxon>
        <taxon>Laurasiatheria</taxon>
        <taxon>Carnivora</taxon>
        <taxon>Caniformia</taxon>
        <taxon>Ursidae</taxon>
        <taxon>Ursus</taxon>
    </lineage>
</organism>
<sequence>MEGVGADAVGRPGHPAPSPHLEDPFAKFVKLWGPGFPVPPSPYPPPPPAPDFMSLLISTTAASERGRNPAWGPSLPCLPASPRAFFIHCTCHCFAYCLSPASPASSAP</sequence>
<protein>
    <submittedName>
        <fullName evidence="2">Uncharacterized protein</fullName>
    </submittedName>
</protein>
<accession>A0A452RVD6</accession>